<protein>
    <submittedName>
        <fullName evidence="6">Formylmethanofuran dehydrogenase</fullName>
    </submittedName>
</protein>
<evidence type="ECO:0000259" key="4">
    <source>
        <dbReference type="Pfam" id="PF01258"/>
    </source>
</evidence>
<dbReference type="Pfam" id="PF02663">
    <property type="entry name" value="FmdE"/>
    <property type="match status" value="1"/>
</dbReference>
<feature type="domain" description="Formylmethanofuran dehydrogenase subunit E" evidence="5">
    <location>
        <begin position="12"/>
        <end position="104"/>
    </location>
</feature>
<dbReference type="EMBL" id="DUTF01000148">
    <property type="protein sequence ID" value="HHY26398.1"/>
    <property type="molecule type" value="Genomic_DNA"/>
</dbReference>
<organism evidence="6 7">
    <name type="scientific">Desulfitobacterium dehalogenans</name>
    <dbReference type="NCBI Taxonomy" id="36854"/>
    <lineage>
        <taxon>Bacteria</taxon>
        <taxon>Bacillati</taxon>
        <taxon>Bacillota</taxon>
        <taxon>Clostridia</taxon>
        <taxon>Eubacteriales</taxon>
        <taxon>Desulfitobacteriaceae</taxon>
        <taxon>Desulfitobacterium</taxon>
    </lineage>
</organism>
<evidence type="ECO:0000313" key="7">
    <source>
        <dbReference type="Proteomes" id="UP000553059"/>
    </source>
</evidence>
<evidence type="ECO:0000256" key="2">
    <source>
        <dbReference type="ARBA" id="ARBA00022771"/>
    </source>
</evidence>
<gene>
    <name evidence="6" type="ORF">GX523_06560</name>
</gene>
<feature type="domain" description="Zinc finger DksA/TraR C4-type" evidence="4">
    <location>
        <begin position="137"/>
        <end position="172"/>
    </location>
</feature>
<dbReference type="PIRSF" id="PIRSF006578">
    <property type="entry name" value="FwdE"/>
    <property type="match status" value="1"/>
</dbReference>
<dbReference type="PANTHER" id="PTHR39418">
    <property type="entry name" value="DEHYDROGENASE-RELATED"/>
    <property type="match status" value="1"/>
</dbReference>
<evidence type="ECO:0000259" key="5">
    <source>
        <dbReference type="Pfam" id="PF02663"/>
    </source>
</evidence>
<proteinExistence type="predicted"/>
<dbReference type="InterPro" id="IPR026328">
    <property type="entry name" value="FmdE"/>
</dbReference>
<dbReference type="InterPro" id="IPR003814">
    <property type="entry name" value="FmdEsu_dom"/>
</dbReference>
<name>A0A7C7D8Y2_9FIRM</name>
<dbReference type="GO" id="GO:0008270">
    <property type="term" value="F:zinc ion binding"/>
    <property type="evidence" value="ECO:0007669"/>
    <property type="project" value="UniProtKB-KW"/>
</dbReference>
<evidence type="ECO:0000313" key="6">
    <source>
        <dbReference type="EMBL" id="HHY26398.1"/>
    </source>
</evidence>
<dbReference type="Gene3D" id="3.30.1330.130">
    <property type="match status" value="1"/>
</dbReference>
<sequence>MDKQLWEKAVAFHGHECPGLAIGFRACEAAREKMGLKFSSDEEIVCVTENDACGVDAVQVIAGCSFGKGNLIYRGTGKMAFSFFNRTTGESVRIVLKPSQGEMDRQERQKYILTAPVEEVFELKKPGFTVPKQARLFRTVVCEICGEGAPEHKIRLQEGKKVCLDCFEDYSRGYGL</sequence>
<evidence type="ECO:0000256" key="1">
    <source>
        <dbReference type="ARBA" id="ARBA00022723"/>
    </source>
</evidence>
<keyword evidence="1" id="KW-0479">Metal-binding</keyword>
<dbReference type="AlphaFoldDB" id="A0A7C7D8Y2"/>
<dbReference type="PANTHER" id="PTHR39418:SF1">
    <property type="entry name" value="DEHYDROGENASE"/>
    <property type="match status" value="1"/>
</dbReference>
<evidence type="ECO:0000256" key="3">
    <source>
        <dbReference type="ARBA" id="ARBA00022833"/>
    </source>
</evidence>
<keyword evidence="2" id="KW-0863">Zinc-finger</keyword>
<reference evidence="6 7" key="1">
    <citation type="journal article" date="2020" name="Biotechnol. Biofuels">
        <title>New insights from the biogas microbiome by comprehensive genome-resolved metagenomics of nearly 1600 species originating from multiple anaerobic digesters.</title>
        <authorList>
            <person name="Campanaro S."/>
            <person name="Treu L."/>
            <person name="Rodriguez-R L.M."/>
            <person name="Kovalovszki A."/>
            <person name="Ziels R.M."/>
            <person name="Maus I."/>
            <person name="Zhu X."/>
            <person name="Kougias P.G."/>
            <person name="Basile A."/>
            <person name="Luo G."/>
            <person name="Schluter A."/>
            <person name="Konstantinidis K.T."/>
            <person name="Angelidaki I."/>
        </authorList>
    </citation>
    <scope>NUCLEOTIDE SEQUENCE [LARGE SCALE GENOMIC DNA]</scope>
    <source>
        <strain evidence="6">AS05jafATM_4</strain>
    </source>
</reference>
<keyword evidence="3" id="KW-0862">Zinc</keyword>
<dbReference type="Pfam" id="PF01258">
    <property type="entry name" value="zf-dskA_traR"/>
    <property type="match status" value="1"/>
</dbReference>
<dbReference type="InterPro" id="IPR000962">
    <property type="entry name" value="Znf_DskA_TraR"/>
</dbReference>
<accession>A0A7C7D8Y2</accession>
<dbReference type="InterPro" id="IPR053194">
    <property type="entry name" value="tRNA_methyltr_O"/>
</dbReference>
<dbReference type="SUPFAM" id="SSF143555">
    <property type="entry name" value="FwdE-like"/>
    <property type="match status" value="1"/>
</dbReference>
<dbReference type="Proteomes" id="UP000553059">
    <property type="component" value="Unassembled WGS sequence"/>
</dbReference>
<comment type="caution">
    <text evidence="6">The sequence shown here is derived from an EMBL/GenBank/DDBJ whole genome shotgun (WGS) entry which is preliminary data.</text>
</comment>